<dbReference type="Gene3D" id="3.20.20.140">
    <property type="entry name" value="Metal-dependent hydrolases"/>
    <property type="match status" value="1"/>
</dbReference>
<sequence length="563" mass="59978">MRSLLIAASISALLTGCGDTVVPDSRLIIGATLITMEDGPAPTAMLIEDGKIVSLGTEDELRARNPGVILTDLTGKTVIPGVVDSHVHVRELGMDAIKVDLVGVKTVDDIVARLRDQRPDVPAGDWIIGQGWDEGAFADAGGPGGYPTTEAITVAFPDNPVALESLHGFGAMANAAALARAGINADTPDPEGGTILRGEDGEATGVLLTLAQALLFDVVPDLDQDQIEAAIKAGLTQMAAAGVTSVHEAGMEAEDVAAFKALAERGELPIRVFGMLNGNDAELMAQWFDSGPLDDPEDWLDIGGIKVFYDGSLGSRTALMRDPYSDQPDAARPTARIALEDVERLGENAREHGFQMAVHAIGDAGNDFIMTSYERRLAPDAAGEVPDHRWRIEHAQVVRPDFAERAAALGVIASMQPSHAMGDSDWAEDRVGRRRIQRAYSWKTFQDAGVPIIFNSDLPGEPWEPMQTLHFAVTRTKLDGSPEGGWYATEALDRRDSLRAMTMSGAHAAFQDNTLGSLAEGKWADFVVLSDNPLTAANIPDIHVDAVYVAGELIVAPTTDTPD</sequence>
<reference evidence="2" key="2">
    <citation type="submission" date="2023-01" db="EMBL/GenBank/DDBJ databases">
        <title>Draft genome sequence of Algimonas ampicilliniresistens strain NBRC 108219.</title>
        <authorList>
            <person name="Sun Q."/>
            <person name="Mori K."/>
        </authorList>
    </citation>
    <scope>NUCLEOTIDE SEQUENCE</scope>
    <source>
        <strain evidence="2">NBRC 108219</strain>
    </source>
</reference>
<dbReference type="Gene3D" id="3.10.310.70">
    <property type="match status" value="1"/>
</dbReference>
<dbReference type="SUPFAM" id="SSF51556">
    <property type="entry name" value="Metallo-dependent hydrolases"/>
    <property type="match status" value="1"/>
</dbReference>
<dbReference type="PROSITE" id="PS51257">
    <property type="entry name" value="PROKAR_LIPOPROTEIN"/>
    <property type="match status" value="1"/>
</dbReference>
<evidence type="ECO:0000313" key="2">
    <source>
        <dbReference type="EMBL" id="GLQ24043.1"/>
    </source>
</evidence>
<accession>A0ABQ5V9C1</accession>
<evidence type="ECO:0000313" key="3">
    <source>
        <dbReference type="Proteomes" id="UP001161391"/>
    </source>
</evidence>
<dbReference type="RefSeq" id="WP_284390072.1">
    <property type="nucleotide sequence ID" value="NZ_BSNK01000002.1"/>
</dbReference>
<dbReference type="EMBL" id="BSNK01000002">
    <property type="protein sequence ID" value="GLQ24043.1"/>
    <property type="molecule type" value="Genomic_DNA"/>
</dbReference>
<proteinExistence type="predicted"/>
<feature type="domain" description="Amidohydrolase 3" evidence="1">
    <location>
        <begin position="72"/>
        <end position="554"/>
    </location>
</feature>
<gene>
    <name evidence="2" type="ORF">GCM10007853_19170</name>
</gene>
<dbReference type="Gene3D" id="2.30.40.10">
    <property type="entry name" value="Urease, subunit C, domain 1"/>
    <property type="match status" value="1"/>
</dbReference>
<organism evidence="2 3">
    <name type="scientific">Algimonas ampicilliniresistens</name>
    <dbReference type="NCBI Taxonomy" id="1298735"/>
    <lineage>
        <taxon>Bacteria</taxon>
        <taxon>Pseudomonadati</taxon>
        <taxon>Pseudomonadota</taxon>
        <taxon>Alphaproteobacteria</taxon>
        <taxon>Maricaulales</taxon>
        <taxon>Robiginitomaculaceae</taxon>
        <taxon>Algimonas</taxon>
    </lineage>
</organism>
<dbReference type="CDD" id="cd01300">
    <property type="entry name" value="YtcJ_like"/>
    <property type="match status" value="1"/>
</dbReference>
<dbReference type="InterPro" id="IPR011059">
    <property type="entry name" value="Metal-dep_hydrolase_composite"/>
</dbReference>
<dbReference type="InterPro" id="IPR033932">
    <property type="entry name" value="YtcJ-like"/>
</dbReference>
<dbReference type="Pfam" id="PF07969">
    <property type="entry name" value="Amidohydro_3"/>
    <property type="match status" value="1"/>
</dbReference>
<dbReference type="PANTHER" id="PTHR22642:SF2">
    <property type="entry name" value="PROTEIN LONG AFTER FAR-RED 3"/>
    <property type="match status" value="1"/>
</dbReference>
<reference evidence="2" key="1">
    <citation type="journal article" date="2014" name="Int. J. Syst. Evol. Microbiol.">
        <title>Complete genome of a new Firmicutes species belonging to the dominant human colonic microbiota ('Ruminococcus bicirculans') reveals two chromosomes and a selective capacity to utilize plant glucans.</title>
        <authorList>
            <consortium name="NISC Comparative Sequencing Program"/>
            <person name="Wegmann U."/>
            <person name="Louis P."/>
            <person name="Goesmann A."/>
            <person name="Henrissat B."/>
            <person name="Duncan S.H."/>
            <person name="Flint H.J."/>
        </authorList>
    </citation>
    <scope>NUCLEOTIDE SEQUENCE</scope>
    <source>
        <strain evidence="2">NBRC 108219</strain>
    </source>
</reference>
<dbReference type="Proteomes" id="UP001161391">
    <property type="component" value="Unassembled WGS sequence"/>
</dbReference>
<dbReference type="SUPFAM" id="SSF51338">
    <property type="entry name" value="Composite domain of metallo-dependent hydrolases"/>
    <property type="match status" value="1"/>
</dbReference>
<dbReference type="PANTHER" id="PTHR22642">
    <property type="entry name" value="IMIDAZOLONEPROPIONASE"/>
    <property type="match status" value="1"/>
</dbReference>
<evidence type="ECO:0000259" key="1">
    <source>
        <dbReference type="Pfam" id="PF07969"/>
    </source>
</evidence>
<protein>
    <submittedName>
        <fullName evidence="2">Amidohydrolase</fullName>
    </submittedName>
</protein>
<name>A0ABQ5V9C1_9PROT</name>
<comment type="caution">
    <text evidence="2">The sequence shown here is derived from an EMBL/GenBank/DDBJ whole genome shotgun (WGS) entry which is preliminary data.</text>
</comment>
<dbReference type="InterPro" id="IPR032466">
    <property type="entry name" value="Metal_Hydrolase"/>
</dbReference>
<keyword evidence="3" id="KW-1185">Reference proteome</keyword>
<dbReference type="InterPro" id="IPR013108">
    <property type="entry name" value="Amidohydro_3"/>
</dbReference>